<evidence type="ECO:0000313" key="2">
    <source>
        <dbReference type="EMBL" id="GIY69624.1"/>
    </source>
</evidence>
<dbReference type="AlphaFoldDB" id="A0AAV4VI18"/>
<evidence type="ECO:0000256" key="1">
    <source>
        <dbReference type="SAM" id="MobiDB-lite"/>
    </source>
</evidence>
<feature type="compositionally biased region" description="Basic and acidic residues" evidence="1">
    <location>
        <begin position="96"/>
        <end position="108"/>
    </location>
</feature>
<organism evidence="2 3">
    <name type="scientific">Caerostris extrusa</name>
    <name type="common">Bark spider</name>
    <name type="synonym">Caerostris bankana</name>
    <dbReference type="NCBI Taxonomy" id="172846"/>
    <lineage>
        <taxon>Eukaryota</taxon>
        <taxon>Metazoa</taxon>
        <taxon>Ecdysozoa</taxon>
        <taxon>Arthropoda</taxon>
        <taxon>Chelicerata</taxon>
        <taxon>Arachnida</taxon>
        <taxon>Araneae</taxon>
        <taxon>Araneomorphae</taxon>
        <taxon>Entelegynae</taxon>
        <taxon>Araneoidea</taxon>
        <taxon>Araneidae</taxon>
        <taxon>Caerostris</taxon>
    </lineage>
</organism>
<reference evidence="2 3" key="1">
    <citation type="submission" date="2021-06" db="EMBL/GenBank/DDBJ databases">
        <title>Caerostris extrusa draft genome.</title>
        <authorList>
            <person name="Kono N."/>
            <person name="Arakawa K."/>
        </authorList>
    </citation>
    <scope>NUCLEOTIDE SEQUENCE [LARGE SCALE GENOMIC DNA]</scope>
</reference>
<keyword evidence="3" id="KW-1185">Reference proteome</keyword>
<feature type="region of interest" description="Disordered" evidence="1">
    <location>
        <begin position="90"/>
        <end position="134"/>
    </location>
</feature>
<accession>A0AAV4VI18</accession>
<proteinExistence type="predicted"/>
<dbReference type="Proteomes" id="UP001054945">
    <property type="component" value="Unassembled WGS sequence"/>
</dbReference>
<evidence type="ECO:0000313" key="3">
    <source>
        <dbReference type="Proteomes" id="UP001054945"/>
    </source>
</evidence>
<protein>
    <submittedName>
        <fullName evidence="2">Uncharacterized protein</fullName>
    </submittedName>
</protein>
<name>A0AAV4VI18_CAEEX</name>
<gene>
    <name evidence="2" type="ORF">CEXT_718031</name>
</gene>
<dbReference type="EMBL" id="BPLR01014557">
    <property type="protein sequence ID" value="GIY69624.1"/>
    <property type="molecule type" value="Genomic_DNA"/>
</dbReference>
<comment type="caution">
    <text evidence="2">The sequence shown here is derived from an EMBL/GenBank/DDBJ whole genome shotgun (WGS) entry which is preliminary data.</text>
</comment>
<sequence>MSSTFRNVVKVVDDLETRDDLLSLELPLMAGCYPVWQRLIDTAGSSYTIPMICFKIEEEFNSAHLCRNHDGWWPEDPSDGQAQILAGLLDPETEDGDAREQACRHADESVPTEPPSGHAALRTKSGKVEVSQASGSEHALWRTWRARAEVK</sequence>